<dbReference type="Gene3D" id="3.10.20.90">
    <property type="entry name" value="Phosphatidylinositol 3-kinase Catalytic Subunit, Chain A, domain 1"/>
    <property type="match status" value="1"/>
</dbReference>
<feature type="domain" description="Ras-associating" evidence="1">
    <location>
        <begin position="94"/>
        <end position="184"/>
    </location>
</feature>
<dbReference type="PROSITE" id="PS50200">
    <property type="entry name" value="RA"/>
    <property type="match status" value="1"/>
</dbReference>
<dbReference type="PANTHER" id="PTHR23101">
    <property type="entry name" value="RAB GDP/GTP EXCHANGE FACTOR"/>
    <property type="match status" value="1"/>
</dbReference>
<dbReference type="PANTHER" id="PTHR23101:SF104">
    <property type="entry name" value="PROTEIN SPRINT"/>
    <property type="match status" value="1"/>
</dbReference>
<dbReference type="GO" id="GO:0005829">
    <property type="term" value="C:cytosol"/>
    <property type="evidence" value="ECO:0007669"/>
    <property type="project" value="TreeGrafter"/>
</dbReference>
<dbReference type="GO" id="GO:0031267">
    <property type="term" value="F:small GTPase binding"/>
    <property type="evidence" value="ECO:0007669"/>
    <property type="project" value="TreeGrafter"/>
</dbReference>
<dbReference type="SUPFAM" id="SSF54236">
    <property type="entry name" value="Ubiquitin-like"/>
    <property type="match status" value="1"/>
</dbReference>
<dbReference type="GO" id="GO:0030139">
    <property type="term" value="C:endocytic vesicle"/>
    <property type="evidence" value="ECO:0007669"/>
    <property type="project" value="TreeGrafter"/>
</dbReference>
<sequence length="192" mass="21018">MMYESGETPGSGDADDLVPIIMWVLSQAGLVSAEVEADYMWGLLLPSASSGEASYYLEAFHSAIHALKNLMPSPESSPGNSLDSVKQDFSVVSDHGIMKIVIPDEKNGSIVTRTLPIRPGTTTREVCKMMAHKLKVTNPQDYGLYKLVDGIESLLTDNECPQKVKTDLTTHGFHCTFAFKRIDAKIAWPILS</sequence>
<organism evidence="3 4">
    <name type="scientific">Halocaridina rubra</name>
    <name type="common">Hawaiian red shrimp</name>
    <dbReference type="NCBI Taxonomy" id="373956"/>
    <lineage>
        <taxon>Eukaryota</taxon>
        <taxon>Metazoa</taxon>
        <taxon>Ecdysozoa</taxon>
        <taxon>Arthropoda</taxon>
        <taxon>Crustacea</taxon>
        <taxon>Multicrustacea</taxon>
        <taxon>Malacostraca</taxon>
        <taxon>Eumalacostraca</taxon>
        <taxon>Eucarida</taxon>
        <taxon>Decapoda</taxon>
        <taxon>Pleocyemata</taxon>
        <taxon>Caridea</taxon>
        <taxon>Atyoidea</taxon>
        <taxon>Atyidae</taxon>
        <taxon>Halocaridina</taxon>
    </lineage>
</organism>
<evidence type="ECO:0000313" key="3">
    <source>
        <dbReference type="EMBL" id="KAK7068539.1"/>
    </source>
</evidence>
<feature type="domain" description="VPS9" evidence="2">
    <location>
        <begin position="1"/>
        <end position="76"/>
    </location>
</feature>
<dbReference type="Gene3D" id="1.20.1050.80">
    <property type="entry name" value="VPS9 domain"/>
    <property type="match status" value="1"/>
</dbReference>
<gene>
    <name evidence="3" type="primary">RIN2</name>
    <name evidence="3" type="ORF">SK128_011037</name>
</gene>
<dbReference type="InterPro" id="IPR029071">
    <property type="entry name" value="Ubiquitin-like_domsf"/>
</dbReference>
<evidence type="ECO:0000259" key="2">
    <source>
        <dbReference type="PROSITE" id="PS51205"/>
    </source>
</evidence>
<dbReference type="GO" id="GO:0007165">
    <property type="term" value="P:signal transduction"/>
    <property type="evidence" value="ECO:0007669"/>
    <property type="project" value="InterPro"/>
</dbReference>
<dbReference type="Pfam" id="PF02204">
    <property type="entry name" value="VPS9"/>
    <property type="match status" value="1"/>
</dbReference>
<evidence type="ECO:0000259" key="1">
    <source>
        <dbReference type="PROSITE" id="PS50200"/>
    </source>
</evidence>
<dbReference type="EMBL" id="JAXCGZ010017206">
    <property type="protein sequence ID" value="KAK7068539.1"/>
    <property type="molecule type" value="Genomic_DNA"/>
</dbReference>
<dbReference type="SUPFAM" id="SSF109993">
    <property type="entry name" value="VPS9 domain"/>
    <property type="match status" value="1"/>
</dbReference>
<dbReference type="InterPro" id="IPR003123">
    <property type="entry name" value="VPS9"/>
</dbReference>
<dbReference type="Proteomes" id="UP001381693">
    <property type="component" value="Unassembled WGS sequence"/>
</dbReference>
<dbReference type="SMART" id="SM00314">
    <property type="entry name" value="RA"/>
    <property type="match status" value="1"/>
</dbReference>
<dbReference type="Pfam" id="PF00788">
    <property type="entry name" value="RA"/>
    <property type="match status" value="1"/>
</dbReference>
<protein>
    <submittedName>
        <fullName evidence="3">E3 ubiquitin protein ligase rin2</fullName>
    </submittedName>
</protein>
<accession>A0AAN8WY32</accession>
<dbReference type="InterPro" id="IPR045046">
    <property type="entry name" value="Vps9-like"/>
</dbReference>
<proteinExistence type="predicted"/>
<dbReference type="InterPro" id="IPR000159">
    <property type="entry name" value="RA_dom"/>
</dbReference>
<reference evidence="3 4" key="1">
    <citation type="submission" date="2023-11" db="EMBL/GenBank/DDBJ databases">
        <title>Halocaridina rubra genome assembly.</title>
        <authorList>
            <person name="Smith C."/>
        </authorList>
    </citation>
    <scope>NUCLEOTIDE SEQUENCE [LARGE SCALE GENOMIC DNA]</scope>
    <source>
        <strain evidence="3">EP-1</strain>
        <tissue evidence="3">Whole</tissue>
    </source>
</reference>
<dbReference type="AlphaFoldDB" id="A0AAN8WY32"/>
<evidence type="ECO:0000313" key="4">
    <source>
        <dbReference type="Proteomes" id="UP001381693"/>
    </source>
</evidence>
<comment type="caution">
    <text evidence="3">The sequence shown here is derived from an EMBL/GenBank/DDBJ whole genome shotgun (WGS) entry which is preliminary data.</text>
</comment>
<dbReference type="GO" id="GO:0005085">
    <property type="term" value="F:guanyl-nucleotide exchange factor activity"/>
    <property type="evidence" value="ECO:0007669"/>
    <property type="project" value="InterPro"/>
</dbReference>
<dbReference type="GO" id="GO:0016192">
    <property type="term" value="P:vesicle-mediated transport"/>
    <property type="evidence" value="ECO:0007669"/>
    <property type="project" value="InterPro"/>
</dbReference>
<dbReference type="InterPro" id="IPR037191">
    <property type="entry name" value="VPS9_dom_sf"/>
</dbReference>
<dbReference type="PROSITE" id="PS51205">
    <property type="entry name" value="VPS9"/>
    <property type="match status" value="1"/>
</dbReference>
<keyword evidence="4" id="KW-1185">Reference proteome</keyword>
<name>A0AAN8WY32_HALRR</name>
<dbReference type="CDD" id="cd01776">
    <property type="entry name" value="RA_Rin"/>
    <property type="match status" value="1"/>
</dbReference>